<evidence type="ECO:0000259" key="9">
    <source>
        <dbReference type="PROSITE" id="PS50929"/>
    </source>
</evidence>
<evidence type="ECO:0000256" key="6">
    <source>
        <dbReference type="ARBA" id="ARBA00023136"/>
    </source>
</evidence>
<dbReference type="GO" id="GO:0015421">
    <property type="term" value="F:ABC-type oligopeptide transporter activity"/>
    <property type="evidence" value="ECO:0007669"/>
    <property type="project" value="TreeGrafter"/>
</dbReference>
<feature type="domain" description="ABC transmembrane type-1" evidence="9">
    <location>
        <begin position="12"/>
        <end position="294"/>
    </location>
</feature>
<dbReference type="InterPro" id="IPR039421">
    <property type="entry name" value="Type_1_exporter"/>
</dbReference>
<dbReference type="InterPro" id="IPR027417">
    <property type="entry name" value="P-loop_NTPase"/>
</dbReference>
<evidence type="ECO:0000256" key="3">
    <source>
        <dbReference type="ARBA" id="ARBA00022741"/>
    </source>
</evidence>
<dbReference type="SUPFAM" id="SSF90123">
    <property type="entry name" value="ABC transporter transmembrane region"/>
    <property type="match status" value="1"/>
</dbReference>
<feature type="transmembrane region" description="Helical" evidence="7">
    <location>
        <begin position="48"/>
        <end position="70"/>
    </location>
</feature>
<dbReference type="PANTHER" id="PTHR43394:SF1">
    <property type="entry name" value="ATP-BINDING CASSETTE SUB-FAMILY B MEMBER 10, MITOCHONDRIAL"/>
    <property type="match status" value="1"/>
</dbReference>
<keyword evidence="4 11" id="KW-0067">ATP-binding</keyword>
<accession>A0AAX3UH43</accession>
<geneLocation type="plasmid" evidence="11 13">
    <name>unnamed1</name>
</geneLocation>
<dbReference type="Proteomes" id="UP000181860">
    <property type="component" value="Unassembled WGS sequence"/>
</dbReference>
<dbReference type="Proteomes" id="UP001242513">
    <property type="component" value="Plasmid unnamed1"/>
</dbReference>
<dbReference type="RefSeq" id="WP_013855363.1">
    <property type="nucleotide sequence ID" value="NZ_CP061343.1"/>
</dbReference>
<feature type="domain" description="ABC transporter" evidence="8">
    <location>
        <begin position="322"/>
        <end position="530"/>
    </location>
</feature>
<evidence type="ECO:0000313" key="11">
    <source>
        <dbReference type="EMBL" id="WGO87044.1"/>
    </source>
</evidence>
<dbReference type="GeneID" id="72687977"/>
<dbReference type="InterPro" id="IPR036640">
    <property type="entry name" value="ABC1_TM_sf"/>
</dbReference>
<feature type="transmembrane region" description="Helical" evidence="7">
    <location>
        <begin position="12"/>
        <end position="36"/>
    </location>
</feature>
<keyword evidence="3" id="KW-0547">Nucleotide-binding</keyword>
<dbReference type="PROSITE" id="PS50893">
    <property type="entry name" value="ABC_TRANSPORTER_2"/>
    <property type="match status" value="1"/>
</dbReference>
<keyword evidence="2 7" id="KW-0812">Transmembrane</keyword>
<dbReference type="PANTHER" id="PTHR43394">
    <property type="entry name" value="ATP-DEPENDENT PERMEASE MDL1, MITOCHONDRIAL"/>
    <property type="match status" value="1"/>
</dbReference>
<protein>
    <submittedName>
        <fullName evidence="11">ABC transporter ATP-binding protein</fullName>
    </submittedName>
    <submittedName>
        <fullName evidence="10">ABC-type multidrug transport system, ATPase and permease component</fullName>
    </submittedName>
</protein>
<reference evidence="11" key="3">
    <citation type="submission" date="2023-04" db="EMBL/GenBank/DDBJ databases">
        <authorList>
            <person name="Wang Y."/>
        </authorList>
    </citation>
    <scope>NUCLEOTIDE SEQUENCE</scope>
    <source>
        <strain evidence="11">ZW18</strain>
        <plasmid evidence="11">unnamed1</plasmid>
    </source>
</reference>
<name>A0AAX3UH43_9LACO</name>
<dbReference type="EMBL" id="CP123737">
    <property type="protein sequence ID" value="WGO87044.1"/>
    <property type="molecule type" value="Genomic_DNA"/>
</dbReference>
<gene>
    <name evidence="11" type="ORF">QEJ78_11985</name>
    <name evidence="10" type="ORF">SAMN02983011_02051</name>
</gene>
<dbReference type="Gene3D" id="1.20.1560.10">
    <property type="entry name" value="ABC transporter type 1, transmembrane domain"/>
    <property type="match status" value="1"/>
</dbReference>
<evidence type="ECO:0000256" key="5">
    <source>
        <dbReference type="ARBA" id="ARBA00022989"/>
    </source>
</evidence>
<reference evidence="11" key="2">
    <citation type="journal article" date="2022" name="Food Funct.">
        <title>Lactobacillus kefiranofaciens ZW18 from Kefir enhances the anti-tumor effect of anti-programmed cell death 1 (PD-1) immunotherapy by modulating the gut microbiota.</title>
        <authorList>
            <person name="Zhao J."/>
            <person name="Wang Y."/>
            <person name="Wang J."/>
            <person name="Lv M."/>
            <person name="Zhou C."/>
            <person name="Jia L."/>
            <person name="Geng W."/>
        </authorList>
    </citation>
    <scope>NUCLEOTIDE SEQUENCE</scope>
    <source>
        <strain evidence="11">ZW18</strain>
    </source>
</reference>
<dbReference type="AlphaFoldDB" id="A0AAX3UH43"/>
<organism evidence="11 13">
    <name type="scientific">Lactobacillus kefiranofaciens</name>
    <dbReference type="NCBI Taxonomy" id="267818"/>
    <lineage>
        <taxon>Bacteria</taxon>
        <taxon>Bacillati</taxon>
        <taxon>Bacillota</taxon>
        <taxon>Bacilli</taxon>
        <taxon>Lactobacillales</taxon>
        <taxon>Lactobacillaceae</taxon>
        <taxon>Lactobacillus</taxon>
    </lineage>
</organism>
<evidence type="ECO:0000256" key="7">
    <source>
        <dbReference type="SAM" id="Phobius"/>
    </source>
</evidence>
<dbReference type="SUPFAM" id="SSF52540">
    <property type="entry name" value="P-loop containing nucleoside triphosphate hydrolases"/>
    <property type="match status" value="1"/>
</dbReference>
<evidence type="ECO:0000256" key="1">
    <source>
        <dbReference type="ARBA" id="ARBA00004651"/>
    </source>
</evidence>
<evidence type="ECO:0000313" key="13">
    <source>
        <dbReference type="Proteomes" id="UP001242513"/>
    </source>
</evidence>
<evidence type="ECO:0000313" key="10">
    <source>
        <dbReference type="EMBL" id="SDA67092.1"/>
    </source>
</evidence>
<dbReference type="EMBL" id="FMXC01000034">
    <property type="protein sequence ID" value="SDA67092.1"/>
    <property type="molecule type" value="Genomic_DNA"/>
</dbReference>
<feature type="transmembrane region" description="Helical" evidence="7">
    <location>
        <begin position="151"/>
        <end position="169"/>
    </location>
</feature>
<keyword evidence="12" id="KW-1185">Reference proteome</keyword>
<keyword evidence="6 7" id="KW-0472">Membrane</keyword>
<dbReference type="GO" id="GO:0016887">
    <property type="term" value="F:ATP hydrolysis activity"/>
    <property type="evidence" value="ECO:0007669"/>
    <property type="project" value="InterPro"/>
</dbReference>
<evidence type="ECO:0000313" key="12">
    <source>
        <dbReference type="Proteomes" id="UP000181860"/>
    </source>
</evidence>
<dbReference type="PROSITE" id="PS50929">
    <property type="entry name" value="ABC_TM1F"/>
    <property type="match status" value="1"/>
</dbReference>
<dbReference type="InterPro" id="IPR003439">
    <property type="entry name" value="ABC_transporter-like_ATP-bd"/>
</dbReference>
<dbReference type="Pfam" id="PF00005">
    <property type="entry name" value="ABC_tran"/>
    <property type="match status" value="1"/>
</dbReference>
<dbReference type="PROSITE" id="PS00211">
    <property type="entry name" value="ABC_TRANSPORTER_1"/>
    <property type="match status" value="1"/>
</dbReference>
<dbReference type="Gene3D" id="3.40.50.300">
    <property type="entry name" value="P-loop containing nucleotide triphosphate hydrolases"/>
    <property type="match status" value="1"/>
</dbReference>
<dbReference type="GO" id="GO:0005886">
    <property type="term" value="C:plasma membrane"/>
    <property type="evidence" value="ECO:0007669"/>
    <property type="project" value="UniProtKB-SubCell"/>
</dbReference>
<dbReference type="InterPro" id="IPR003593">
    <property type="entry name" value="AAA+_ATPase"/>
</dbReference>
<proteinExistence type="predicted"/>
<comment type="subcellular location">
    <subcellularLocation>
        <location evidence="1">Cell membrane</location>
        <topology evidence="1">Multi-pass membrane protein</topology>
    </subcellularLocation>
</comment>
<dbReference type="InterPro" id="IPR011527">
    <property type="entry name" value="ABC1_TM_dom"/>
</dbReference>
<evidence type="ECO:0000256" key="2">
    <source>
        <dbReference type="ARBA" id="ARBA00022692"/>
    </source>
</evidence>
<sequence length="530" mass="59398">MLIYFKKFKLEVFIALSSIILYSFSKVIAAVISTNVLNSLIQLNIKKFLFYLLLELICWIIFAFFAYLMTISTALATQKMSLCLKEKIGQNISMQNYMDFHSKDTGDYSSWLSNDVTMIENNGFAKVFDLMTIISDTLISGVALIHYNWSLIITVCFLSFITVALPQILNKKIQLESVAVSTANEKFIAGINDLLRGFDTLYAFNMTQKLEQIIKKNGKVVKNKKVQLAKTTGSATSIAVLCNLLGQLGTQGWTGFLAIQRIVSIGSIFSTGTLASSIFNDLSQVGPVLNNIKSVKPLFKKYDLKSIDDSNKLLKINNNPNIDIKNMSFRYSQNEKPLFNNLSISIPFSSKVIISGESGCGKSTLLNIIGGKIFPYEGSIKIGNKELRDISTVILRKKIVYLDQIPNIFTGSIRYNLTLGEKFSDEELWEALNKSQLKDFVKKLDKGLDSFVGEKGQLFSGGQRQRLALARGLLRKPQILLVDEGTNSLSQDVAIQIEEQLVMLNDLTVIFVTHQLHTEVIKKFDQIIKL</sequence>
<evidence type="ECO:0000259" key="8">
    <source>
        <dbReference type="PROSITE" id="PS50893"/>
    </source>
</evidence>
<reference evidence="10 12" key="1">
    <citation type="submission" date="2016-10" db="EMBL/GenBank/DDBJ databases">
        <authorList>
            <person name="Varghese N."/>
            <person name="Submissions S."/>
        </authorList>
    </citation>
    <scope>NUCLEOTIDE SEQUENCE [LARGE SCALE GENOMIC DNA]</scope>
    <source>
        <strain evidence="10 12">ATCC 43761</strain>
    </source>
</reference>
<keyword evidence="11" id="KW-0614">Plasmid</keyword>
<dbReference type="SMART" id="SM00382">
    <property type="entry name" value="AAA"/>
    <property type="match status" value="1"/>
</dbReference>
<evidence type="ECO:0000256" key="4">
    <source>
        <dbReference type="ARBA" id="ARBA00022840"/>
    </source>
</evidence>
<keyword evidence="5 7" id="KW-1133">Transmembrane helix</keyword>
<dbReference type="GO" id="GO:0005524">
    <property type="term" value="F:ATP binding"/>
    <property type="evidence" value="ECO:0007669"/>
    <property type="project" value="UniProtKB-KW"/>
</dbReference>
<dbReference type="Pfam" id="PF00664">
    <property type="entry name" value="ABC_membrane"/>
    <property type="match status" value="1"/>
</dbReference>
<dbReference type="InterPro" id="IPR017871">
    <property type="entry name" value="ABC_transporter-like_CS"/>
</dbReference>